<dbReference type="Proteomes" id="UP000182932">
    <property type="component" value="Unassembled WGS sequence"/>
</dbReference>
<dbReference type="SUPFAM" id="SSF46626">
    <property type="entry name" value="Cytochrome c"/>
    <property type="match status" value="1"/>
</dbReference>
<dbReference type="PROSITE" id="PS51443">
    <property type="entry name" value="PCS"/>
    <property type="match status" value="1"/>
</dbReference>
<evidence type="ECO:0000256" key="3">
    <source>
        <dbReference type="ARBA" id="ARBA00022617"/>
    </source>
</evidence>
<dbReference type="Gene3D" id="1.10.760.10">
    <property type="entry name" value="Cytochrome c-like domain"/>
    <property type="match status" value="1"/>
</dbReference>
<reference evidence="11 12" key="1">
    <citation type="submission" date="2016-10" db="EMBL/GenBank/DDBJ databases">
        <authorList>
            <person name="Varghese N."/>
            <person name="Submissions S."/>
        </authorList>
    </citation>
    <scope>NUCLEOTIDE SEQUENCE [LARGE SCALE GENOMIC DNA]</scope>
    <source>
        <strain evidence="11 12">FF3</strain>
    </source>
</reference>
<evidence type="ECO:0000256" key="1">
    <source>
        <dbReference type="ARBA" id="ARBA00012468"/>
    </source>
</evidence>
<dbReference type="PROSITE" id="PS51007">
    <property type="entry name" value="CYTC"/>
    <property type="match status" value="1"/>
</dbReference>
<evidence type="ECO:0000256" key="4">
    <source>
        <dbReference type="ARBA" id="ARBA00022679"/>
    </source>
</evidence>
<dbReference type="GO" id="GO:0010038">
    <property type="term" value="P:response to metal ion"/>
    <property type="evidence" value="ECO:0007669"/>
    <property type="project" value="InterPro"/>
</dbReference>
<evidence type="ECO:0000313" key="11">
    <source>
        <dbReference type="EMBL" id="SEK08130.1"/>
    </source>
</evidence>
<feature type="domain" description="Cytochrome c" evidence="9">
    <location>
        <begin position="12"/>
        <end position="101"/>
    </location>
</feature>
<dbReference type="InterPro" id="IPR036909">
    <property type="entry name" value="Cyt_c-like_dom_sf"/>
</dbReference>
<dbReference type="InterPro" id="IPR038765">
    <property type="entry name" value="Papain-like_cys_pep_sf"/>
</dbReference>
<proteinExistence type="predicted"/>
<dbReference type="PANTHER" id="PTHR33447:SF20">
    <property type="entry name" value="GLUTATHIONE GAMMA-GLUTAMYLCYSTEINYLTRANSFERASE"/>
    <property type="match status" value="1"/>
</dbReference>
<evidence type="ECO:0000256" key="6">
    <source>
        <dbReference type="ARBA" id="ARBA00023004"/>
    </source>
</evidence>
<evidence type="ECO:0000256" key="8">
    <source>
        <dbReference type="SAM" id="SignalP"/>
    </source>
</evidence>
<dbReference type="InterPro" id="IPR038156">
    <property type="entry name" value="PCS_N_sf"/>
</dbReference>
<dbReference type="GO" id="GO:0009055">
    <property type="term" value="F:electron transfer activity"/>
    <property type="evidence" value="ECO:0007669"/>
    <property type="project" value="InterPro"/>
</dbReference>
<feature type="signal peptide" evidence="8">
    <location>
        <begin position="1"/>
        <end position="23"/>
    </location>
</feature>
<sequence length="332" mass="36147">MSLPRPTLPALALVVLGASPALAAPQVDAQTCLSCHSVDGVAQIDHIPIIHGQSQTYLRNALHAYKSGQRSGGTADVMQAIAQQLSDAEIDRLAEFFGTEASVVSAAPVTHLVKASAEGADDRLVYLTTEEGGARVVQSRFNHDYFRVAPYLESEKFLTFCSIASMAAVLNSYEDAVQRPIDPKRYPYPYFTQENLFNAANQQVKSFEGVVTDGLTLDEIGQYLTHLDVQPTTVFADENDEAQMRSVILDGLSDPNSRVILNYNRGIVGQDGEGHVSPIAAYHEPSDSVLVLDVAGYKYPPAWIPMPLLYKAMLDKDSASNRSRGLALVRTF</sequence>
<dbReference type="GO" id="GO:0046872">
    <property type="term" value="F:metal ion binding"/>
    <property type="evidence" value="ECO:0007669"/>
    <property type="project" value="UniProtKB-KW"/>
</dbReference>
<dbReference type="PANTHER" id="PTHR33447">
    <property type="entry name" value="GLUTATHIONE GAMMA-GLUTAMYLCYSTEINYLTRANSFERASE"/>
    <property type="match status" value="1"/>
</dbReference>
<evidence type="ECO:0000259" key="10">
    <source>
        <dbReference type="PROSITE" id="PS51443"/>
    </source>
</evidence>
<comment type="caution">
    <text evidence="11">The sequence shown here is derived from an EMBL/GenBank/DDBJ whole genome shotgun (WGS) entry which is preliminary data.</text>
</comment>
<dbReference type="Gene3D" id="3.90.70.30">
    <property type="entry name" value="Phytochelatin synthase, N-terminal domain"/>
    <property type="match status" value="1"/>
</dbReference>
<keyword evidence="8" id="KW-0732">Signal</keyword>
<evidence type="ECO:0000256" key="2">
    <source>
        <dbReference type="ARBA" id="ARBA00022539"/>
    </source>
</evidence>
<dbReference type="InterPro" id="IPR009056">
    <property type="entry name" value="Cyt_c-like_dom"/>
</dbReference>
<gene>
    <name evidence="11" type="ORF">SAMN04487940_1266</name>
</gene>
<dbReference type="GeneID" id="80820744"/>
<dbReference type="GO" id="GO:0020037">
    <property type="term" value="F:heme binding"/>
    <property type="evidence" value="ECO:0007669"/>
    <property type="project" value="InterPro"/>
</dbReference>
<dbReference type="InterPro" id="IPR007719">
    <property type="entry name" value="PCS_N"/>
</dbReference>
<accession>A0A975WEL3</accession>
<keyword evidence="6 7" id="KW-0408">Iron</keyword>
<name>A0A975WEL3_9RHOB</name>
<protein>
    <recommendedName>
        <fullName evidence="1">glutathione gamma-glutamylcysteinyltransferase</fullName>
        <ecNumber evidence="1">2.3.2.15</ecNumber>
    </recommendedName>
</protein>
<keyword evidence="12" id="KW-1185">Reference proteome</keyword>
<dbReference type="GO" id="GO:0046938">
    <property type="term" value="P:phytochelatin biosynthetic process"/>
    <property type="evidence" value="ECO:0007669"/>
    <property type="project" value="InterPro"/>
</dbReference>
<dbReference type="RefSeq" id="WP_083416168.1">
    <property type="nucleotide sequence ID" value="NZ_CATLQZ010000028.1"/>
</dbReference>
<dbReference type="Pfam" id="PF05023">
    <property type="entry name" value="Phytochelatin"/>
    <property type="match status" value="1"/>
</dbReference>
<dbReference type="GO" id="GO:0016756">
    <property type="term" value="F:glutathione gamma-glutamylcysteinyltransferase activity"/>
    <property type="evidence" value="ECO:0007669"/>
    <property type="project" value="UniProtKB-EC"/>
</dbReference>
<evidence type="ECO:0000259" key="9">
    <source>
        <dbReference type="PROSITE" id="PS51007"/>
    </source>
</evidence>
<dbReference type="AlphaFoldDB" id="A0A975WEL3"/>
<organism evidence="11 12">
    <name type="scientific">Marinovum algicola</name>
    <dbReference type="NCBI Taxonomy" id="42444"/>
    <lineage>
        <taxon>Bacteria</taxon>
        <taxon>Pseudomonadati</taxon>
        <taxon>Pseudomonadota</taxon>
        <taxon>Alphaproteobacteria</taxon>
        <taxon>Rhodobacterales</taxon>
        <taxon>Roseobacteraceae</taxon>
        <taxon>Marinovum</taxon>
    </lineage>
</organism>
<keyword evidence="5 7" id="KW-0479">Metal-binding</keyword>
<dbReference type="Pfam" id="PF00034">
    <property type="entry name" value="Cytochrom_C"/>
    <property type="match status" value="1"/>
</dbReference>
<evidence type="ECO:0000256" key="5">
    <source>
        <dbReference type="ARBA" id="ARBA00022723"/>
    </source>
</evidence>
<dbReference type="SUPFAM" id="SSF54001">
    <property type="entry name" value="Cysteine proteinases"/>
    <property type="match status" value="1"/>
</dbReference>
<dbReference type="InterPro" id="IPR040409">
    <property type="entry name" value="PCS-like"/>
</dbReference>
<keyword evidence="4" id="KW-0808">Transferase</keyword>
<evidence type="ECO:0000256" key="7">
    <source>
        <dbReference type="PROSITE-ProRule" id="PRU00433"/>
    </source>
</evidence>
<dbReference type="EMBL" id="FNYY01000026">
    <property type="protein sequence ID" value="SEK08130.1"/>
    <property type="molecule type" value="Genomic_DNA"/>
</dbReference>
<keyword evidence="2" id="KW-0104">Cadmium</keyword>
<keyword evidence="3 7" id="KW-0349">Heme</keyword>
<evidence type="ECO:0000313" key="12">
    <source>
        <dbReference type="Proteomes" id="UP000182932"/>
    </source>
</evidence>
<feature type="domain" description="Peptidase C83" evidence="10">
    <location>
        <begin position="107"/>
        <end position="332"/>
    </location>
</feature>
<dbReference type="EC" id="2.3.2.15" evidence="1"/>
<feature type="chain" id="PRO_5037008147" description="glutathione gamma-glutamylcysteinyltransferase" evidence="8">
    <location>
        <begin position="24"/>
        <end position="332"/>
    </location>
</feature>